<comment type="subunit">
    <text evidence="16 17">Composed of six subunits; NqrA, NqrB, NqrC, NqrD, NqrE and NqrF.</text>
</comment>
<dbReference type="GO" id="GO:0006814">
    <property type="term" value="P:sodium ion transport"/>
    <property type="evidence" value="ECO:0007669"/>
    <property type="project" value="UniProtKB-UniRule"/>
</dbReference>
<evidence type="ECO:0000256" key="2">
    <source>
        <dbReference type="ARBA" id="ARBA00022475"/>
    </source>
</evidence>
<dbReference type="OrthoDB" id="9786835at2"/>
<evidence type="ECO:0000256" key="15">
    <source>
        <dbReference type="ARBA" id="ARBA00023201"/>
    </source>
</evidence>
<comment type="caution">
    <text evidence="19">The sequence shown here is derived from an EMBL/GenBank/DDBJ whole genome shotgun (WGS) entry which is preliminary data.</text>
</comment>
<sequence length="276" mass="30043">MAINKNSTIYVTGFVALVSIVCAFIVAAAATALSQKQNEQIAANIQRFVLKVSDVSYTEQNLGQAFNSNIEVKYVDRKTGNFIENLPADVQNDYDNLLVLSKFKQYTSTIPSAANTPGLKNNLIADVLKVYLVKNTATGEIEKIVLPFYGNGLWSVMYGLLAVDAKDANTITGITYYQQGETPGLGGEVENPLFTNQFVGKKIYNLNGNNGNPTEPKISLVKTISAENQAYQVNALTGATLTSNGVNAQLEFWLGNYGFAKFLENVRTGEVKLNGR</sequence>
<keyword evidence="10 16" id="KW-0520">NAD</keyword>
<evidence type="ECO:0000256" key="10">
    <source>
        <dbReference type="ARBA" id="ARBA00023027"/>
    </source>
</evidence>
<evidence type="ECO:0000256" key="1">
    <source>
        <dbReference type="ARBA" id="ARBA00022448"/>
    </source>
</evidence>
<keyword evidence="6 16" id="KW-0288">FMN</keyword>
<comment type="function">
    <text evidence="16">NQR complex catalyzes the reduction of ubiquinone-1 to ubiquinol by two successive reactions, coupled with the transport of Na(+) ions from the cytoplasm to the periplasm. NqrA to NqrE are probably involved in the second step, the conversion of ubisemiquinone to ubiquinol.</text>
</comment>
<comment type="cofactor">
    <cofactor evidence="16 17">
        <name>FMN</name>
        <dbReference type="ChEBI" id="CHEBI:58210"/>
    </cofactor>
</comment>
<dbReference type="Proteomes" id="UP000265964">
    <property type="component" value="Unassembled WGS sequence"/>
</dbReference>
<evidence type="ECO:0000256" key="14">
    <source>
        <dbReference type="ARBA" id="ARBA00023136"/>
    </source>
</evidence>
<dbReference type="GO" id="GO:0005886">
    <property type="term" value="C:plasma membrane"/>
    <property type="evidence" value="ECO:0007669"/>
    <property type="project" value="UniProtKB-SubCell"/>
</dbReference>
<feature type="transmembrane region" description="Helical" evidence="16">
    <location>
        <begin position="7"/>
        <end position="30"/>
    </location>
</feature>
<dbReference type="AlphaFoldDB" id="A0A3A1Y6C4"/>
<gene>
    <name evidence="16 19" type="primary">nqrC</name>
    <name evidence="19" type="ORF">CKF59_06765</name>
</gene>
<keyword evidence="4 16" id="KW-0597">Phosphoprotein</keyword>
<dbReference type="PANTHER" id="PTHR37838:SF1">
    <property type="entry name" value="NA(+)-TRANSLOCATING NADH-QUINONE REDUCTASE SUBUNIT C"/>
    <property type="match status" value="1"/>
</dbReference>
<dbReference type="PIRSF" id="PIRSF009437">
    <property type="entry name" value="NQR-1_subunit_C"/>
    <property type="match status" value="1"/>
</dbReference>
<organism evidence="19 20">
    <name type="scientific">Psittacicella gerlachiana</name>
    <dbReference type="NCBI Taxonomy" id="2028574"/>
    <lineage>
        <taxon>Bacteria</taxon>
        <taxon>Pseudomonadati</taxon>
        <taxon>Pseudomonadota</taxon>
        <taxon>Gammaproteobacteria</taxon>
        <taxon>Pasteurellales</taxon>
        <taxon>Psittacicellaceae</taxon>
        <taxon>Psittacicella</taxon>
    </lineage>
</organism>
<dbReference type="EMBL" id="NRJF01000219">
    <property type="protein sequence ID" value="RIY32758.1"/>
    <property type="molecule type" value="Genomic_DNA"/>
</dbReference>
<evidence type="ECO:0000256" key="16">
    <source>
        <dbReference type="HAMAP-Rule" id="MF_00427"/>
    </source>
</evidence>
<evidence type="ECO:0000256" key="17">
    <source>
        <dbReference type="PIRNR" id="PIRNR009437"/>
    </source>
</evidence>
<feature type="domain" description="FMN-binding" evidence="18">
    <location>
        <begin position="152"/>
        <end position="257"/>
    </location>
</feature>
<keyword evidence="3" id="KW-0997">Cell inner membrane</keyword>
<evidence type="ECO:0000313" key="19">
    <source>
        <dbReference type="EMBL" id="RIY32758.1"/>
    </source>
</evidence>
<evidence type="ECO:0000256" key="3">
    <source>
        <dbReference type="ARBA" id="ARBA00022519"/>
    </source>
</evidence>
<keyword evidence="5 16" id="KW-0285">Flavoprotein</keyword>
<comment type="subcellular location">
    <subcellularLocation>
        <location evidence="16">Cell membrane</location>
        <topology evidence="16">Single-pass membrane protein</topology>
    </subcellularLocation>
</comment>
<dbReference type="PANTHER" id="PTHR37838">
    <property type="entry name" value="NA(+)-TRANSLOCATING NADH-QUINONE REDUCTASE SUBUNIT C"/>
    <property type="match status" value="1"/>
</dbReference>
<evidence type="ECO:0000256" key="9">
    <source>
        <dbReference type="ARBA" id="ARBA00022989"/>
    </source>
</evidence>
<evidence type="ECO:0000313" key="20">
    <source>
        <dbReference type="Proteomes" id="UP000265964"/>
    </source>
</evidence>
<accession>A0A3A1Y6C4</accession>
<keyword evidence="9 16" id="KW-1133">Transmembrane helix</keyword>
<evidence type="ECO:0000256" key="7">
    <source>
        <dbReference type="ARBA" id="ARBA00022692"/>
    </source>
</evidence>
<keyword evidence="15 16" id="KW-0739">Sodium transport</keyword>
<dbReference type="EC" id="7.2.1.1" evidence="16 17"/>
<evidence type="ECO:0000259" key="18">
    <source>
        <dbReference type="SMART" id="SM00900"/>
    </source>
</evidence>
<evidence type="ECO:0000256" key="5">
    <source>
        <dbReference type="ARBA" id="ARBA00022630"/>
    </source>
</evidence>
<dbReference type="SMART" id="SM00900">
    <property type="entry name" value="FMN_bind"/>
    <property type="match status" value="1"/>
</dbReference>
<dbReference type="InterPro" id="IPR007329">
    <property type="entry name" value="FMN-bd"/>
</dbReference>
<evidence type="ECO:0000256" key="8">
    <source>
        <dbReference type="ARBA" id="ARBA00022967"/>
    </source>
</evidence>
<keyword evidence="14 16" id="KW-0472">Membrane</keyword>
<reference evidence="19 20" key="1">
    <citation type="submission" date="2017-08" db="EMBL/GenBank/DDBJ databases">
        <title>Reclassification of Bisgaard taxon 37 and 44.</title>
        <authorList>
            <person name="Christensen H."/>
        </authorList>
    </citation>
    <scope>NUCLEOTIDE SEQUENCE [LARGE SCALE GENOMIC DNA]</scope>
    <source>
        <strain evidence="19 20">EEAB3T1</strain>
    </source>
</reference>
<evidence type="ECO:0000256" key="13">
    <source>
        <dbReference type="ARBA" id="ARBA00023075"/>
    </source>
</evidence>
<dbReference type="GO" id="GO:0010181">
    <property type="term" value="F:FMN binding"/>
    <property type="evidence" value="ECO:0007669"/>
    <property type="project" value="UniProtKB-UniRule"/>
</dbReference>
<dbReference type="NCBIfam" id="TIGR01938">
    <property type="entry name" value="nqrC"/>
    <property type="match status" value="1"/>
</dbReference>
<keyword evidence="8 16" id="KW-1278">Translocase</keyword>
<dbReference type="HAMAP" id="MF_00427">
    <property type="entry name" value="NqrC"/>
    <property type="match status" value="1"/>
</dbReference>
<comment type="similarity">
    <text evidence="16 17">Belongs to the NqrC family.</text>
</comment>
<evidence type="ECO:0000256" key="11">
    <source>
        <dbReference type="ARBA" id="ARBA00023053"/>
    </source>
</evidence>
<keyword evidence="2 16" id="KW-1003">Cell membrane</keyword>
<proteinExistence type="inferred from homology"/>
<keyword evidence="7 16" id="KW-0812">Transmembrane</keyword>
<dbReference type="InterPro" id="IPR010204">
    <property type="entry name" value="NqrC"/>
</dbReference>
<dbReference type="GO" id="GO:0016655">
    <property type="term" value="F:oxidoreductase activity, acting on NAD(P)H, quinone or similar compound as acceptor"/>
    <property type="evidence" value="ECO:0007669"/>
    <property type="project" value="UniProtKB-UniRule"/>
</dbReference>
<evidence type="ECO:0000256" key="6">
    <source>
        <dbReference type="ARBA" id="ARBA00022643"/>
    </source>
</evidence>
<comment type="caution">
    <text evidence="16">Lacks conserved residue(s) required for the propagation of feature annotation.</text>
</comment>
<dbReference type="Pfam" id="PF04205">
    <property type="entry name" value="FMN_bind"/>
    <property type="match status" value="1"/>
</dbReference>
<feature type="modified residue" description="FMN phosphoryl threonine" evidence="16">
    <location>
        <position position="240"/>
    </location>
</feature>
<comment type="catalytic activity">
    <reaction evidence="16 17">
        <text>a ubiquinone + n Na(+)(in) + NADH + H(+) = a ubiquinol + n Na(+)(out) + NAD(+)</text>
        <dbReference type="Rhea" id="RHEA:47748"/>
        <dbReference type="Rhea" id="RHEA-COMP:9565"/>
        <dbReference type="Rhea" id="RHEA-COMP:9566"/>
        <dbReference type="ChEBI" id="CHEBI:15378"/>
        <dbReference type="ChEBI" id="CHEBI:16389"/>
        <dbReference type="ChEBI" id="CHEBI:17976"/>
        <dbReference type="ChEBI" id="CHEBI:29101"/>
        <dbReference type="ChEBI" id="CHEBI:57540"/>
        <dbReference type="ChEBI" id="CHEBI:57945"/>
        <dbReference type="EC" id="7.2.1.1"/>
    </reaction>
</comment>
<keyword evidence="12 16" id="KW-0406">Ion transport</keyword>
<evidence type="ECO:0000256" key="4">
    <source>
        <dbReference type="ARBA" id="ARBA00022553"/>
    </source>
</evidence>
<name>A0A3A1Y6C4_9GAMM</name>
<keyword evidence="11 16" id="KW-0915">Sodium</keyword>
<evidence type="ECO:0000256" key="12">
    <source>
        <dbReference type="ARBA" id="ARBA00023065"/>
    </source>
</evidence>
<keyword evidence="13 16" id="KW-0830">Ubiquinone</keyword>
<protein>
    <recommendedName>
        <fullName evidence="16 17">Na(+)-translocating NADH-quinone reductase subunit C</fullName>
        <shortName evidence="16 17">Na(+)-NQR subunit C</shortName>
        <shortName evidence="16 17">Na(+)-translocating NQR subunit C</shortName>
        <ecNumber evidence="16 17">7.2.1.1</ecNumber>
    </recommendedName>
    <alternativeName>
        <fullName evidence="16 17">NQR complex subunit C</fullName>
    </alternativeName>
    <alternativeName>
        <fullName evidence="16 17">NQR-1 subunit C</fullName>
    </alternativeName>
</protein>
<keyword evidence="1 16" id="KW-0813">Transport</keyword>
<keyword evidence="20" id="KW-1185">Reference proteome</keyword>
<dbReference type="RefSeq" id="WP_119535184.1">
    <property type="nucleotide sequence ID" value="NZ_NRJF01000219.1"/>
</dbReference>